<evidence type="ECO:0000313" key="2">
    <source>
        <dbReference type="EMBL" id="MDH7638969.1"/>
    </source>
</evidence>
<sequence>MDFCAALAAAIEQAPTSTVADSLKAIMQQTCGDGAGGTVTPQSGGGGGTEPPAPGGPGHS</sequence>
<dbReference type="RefSeq" id="WP_281044241.1">
    <property type="nucleotide sequence ID" value="NZ_JARYGZ010000001.1"/>
</dbReference>
<reference evidence="2" key="1">
    <citation type="submission" date="2023-04" db="EMBL/GenBank/DDBJ databases">
        <title>Sphingomonas sp. MAHUQ-71 isolated from rice field.</title>
        <authorList>
            <person name="Huq M.A."/>
        </authorList>
    </citation>
    <scope>NUCLEOTIDE SEQUENCE</scope>
    <source>
        <strain evidence="2">MAHUQ-71</strain>
    </source>
</reference>
<organism evidence="2 3">
    <name type="scientific">Sphingomonas oryzagri</name>
    <dbReference type="NCBI Taxonomy" id="3042314"/>
    <lineage>
        <taxon>Bacteria</taxon>
        <taxon>Pseudomonadati</taxon>
        <taxon>Pseudomonadota</taxon>
        <taxon>Alphaproteobacteria</taxon>
        <taxon>Sphingomonadales</taxon>
        <taxon>Sphingomonadaceae</taxon>
        <taxon>Sphingomonas</taxon>
    </lineage>
</organism>
<protein>
    <submittedName>
        <fullName evidence="2">Uncharacterized protein</fullName>
    </submittedName>
</protein>
<evidence type="ECO:0000256" key="1">
    <source>
        <dbReference type="SAM" id="MobiDB-lite"/>
    </source>
</evidence>
<keyword evidence="3" id="KW-1185">Reference proteome</keyword>
<comment type="caution">
    <text evidence="2">The sequence shown here is derived from an EMBL/GenBank/DDBJ whole genome shotgun (WGS) entry which is preliminary data.</text>
</comment>
<feature type="compositionally biased region" description="Pro residues" evidence="1">
    <location>
        <begin position="51"/>
        <end position="60"/>
    </location>
</feature>
<evidence type="ECO:0000313" key="3">
    <source>
        <dbReference type="Proteomes" id="UP001160625"/>
    </source>
</evidence>
<dbReference type="Proteomes" id="UP001160625">
    <property type="component" value="Unassembled WGS sequence"/>
</dbReference>
<proteinExistence type="predicted"/>
<dbReference type="EMBL" id="JARYGZ010000001">
    <property type="protein sequence ID" value="MDH7638969.1"/>
    <property type="molecule type" value="Genomic_DNA"/>
</dbReference>
<name>A0ABT6N0Y7_9SPHN</name>
<accession>A0ABT6N0Y7</accession>
<feature type="region of interest" description="Disordered" evidence="1">
    <location>
        <begin position="32"/>
        <end position="60"/>
    </location>
</feature>
<gene>
    <name evidence="2" type="ORF">QGN17_09525</name>
</gene>
<feature type="compositionally biased region" description="Gly residues" evidence="1">
    <location>
        <begin position="33"/>
        <end position="49"/>
    </location>
</feature>